<reference evidence="9 10" key="1">
    <citation type="submission" date="2021-02" db="EMBL/GenBank/DDBJ databases">
        <authorList>
            <person name="Han P."/>
        </authorList>
    </citation>
    <scope>NUCLEOTIDE SEQUENCE [LARGE SCALE GENOMIC DNA]</scope>
    <source>
        <strain evidence="9">Candidatus Nitrospira sp. ZN2</strain>
    </source>
</reference>
<evidence type="ECO:0000256" key="6">
    <source>
        <dbReference type="SAM" id="MobiDB-lite"/>
    </source>
</evidence>
<evidence type="ECO:0000256" key="4">
    <source>
        <dbReference type="ARBA" id="ARBA00022989"/>
    </source>
</evidence>
<evidence type="ECO:0000256" key="5">
    <source>
        <dbReference type="ARBA" id="ARBA00023136"/>
    </source>
</evidence>
<gene>
    <name evidence="9" type="ORF">NSPZN2_60110</name>
</gene>
<evidence type="ECO:0000256" key="1">
    <source>
        <dbReference type="ARBA" id="ARBA00004651"/>
    </source>
</evidence>
<evidence type="ECO:0000313" key="9">
    <source>
        <dbReference type="EMBL" id="CAE6793241.1"/>
    </source>
</evidence>
<feature type="region of interest" description="Disordered" evidence="6">
    <location>
        <begin position="1"/>
        <end position="35"/>
    </location>
</feature>
<dbReference type="InterPro" id="IPR016174">
    <property type="entry name" value="Di-haem_cyt_TM"/>
</dbReference>
<keyword evidence="3 7" id="KW-0812">Transmembrane</keyword>
<feature type="transmembrane region" description="Helical" evidence="7">
    <location>
        <begin position="53"/>
        <end position="73"/>
    </location>
</feature>
<dbReference type="Pfam" id="PF01292">
    <property type="entry name" value="Ni_hydr_CYTB"/>
    <property type="match status" value="1"/>
</dbReference>
<sequence length="304" mass="33905">MTPTLHVDPLVPETMPVMSAPPVDQPSTAPGEWAAGQDLPEERIYRHRLPVRIGHWLNVGCLFILIMSGLQIFNAHPALYWGDRSDRDRPLLSIRAVKSSDGGQVNGITTILGYPFDTTGVLGYSNNSARAFPAWATVPSAKWLAMGRQWHLFFAWLFVINGLFFAAYAFISRHFTKDLLPTGRDLKNIPQAVKDHLRLRHPKGNEAKHYNVLQKLAYIGVLFGLAPLIVLTGLTMSPTIDTAVPWLLTIFGGRQAARTIHFIACFSFVGFIVIHVAQVMLTGFFNNIRSMVTGYFVVRHEGVK</sequence>
<dbReference type="InterPro" id="IPR011577">
    <property type="entry name" value="Cyt_b561_bac/Ni-Hgenase"/>
</dbReference>
<dbReference type="InterPro" id="IPR051542">
    <property type="entry name" value="Hydrogenase_cytochrome"/>
</dbReference>
<dbReference type="Gene3D" id="1.20.950.20">
    <property type="entry name" value="Transmembrane di-heme cytochromes, Chain C"/>
    <property type="match status" value="1"/>
</dbReference>
<keyword evidence="10" id="KW-1185">Reference proteome</keyword>
<keyword evidence="4 7" id="KW-1133">Transmembrane helix</keyword>
<keyword evidence="5 7" id="KW-0472">Membrane</keyword>
<feature type="transmembrane region" description="Helical" evidence="7">
    <location>
        <begin position="216"/>
        <end position="240"/>
    </location>
</feature>
<organism evidence="9 10">
    <name type="scientific">Nitrospira defluvii</name>
    <dbReference type="NCBI Taxonomy" id="330214"/>
    <lineage>
        <taxon>Bacteria</taxon>
        <taxon>Pseudomonadati</taxon>
        <taxon>Nitrospirota</taxon>
        <taxon>Nitrospiria</taxon>
        <taxon>Nitrospirales</taxon>
        <taxon>Nitrospiraceae</taxon>
        <taxon>Nitrospira</taxon>
    </lineage>
</organism>
<feature type="transmembrane region" description="Helical" evidence="7">
    <location>
        <begin position="260"/>
        <end position="281"/>
    </location>
</feature>
<evidence type="ECO:0000256" key="2">
    <source>
        <dbReference type="ARBA" id="ARBA00022475"/>
    </source>
</evidence>
<dbReference type="EMBL" id="CAJNBJ010000019">
    <property type="protein sequence ID" value="CAE6793241.1"/>
    <property type="molecule type" value="Genomic_DNA"/>
</dbReference>
<dbReference type="SUPFAM" id="SSF81342">
    <property type="entry name" value="Transmembrane di-heme cytochromes"/>
    <property type="match status" value="1"/>
</dbReference>
<evidence type="ECO:0000256" key="7">
    <source>
        <dbReference type="SAM" id="Phobius"/>
    </source>
</evidence>
<comment type="subcellular location">
    <subcellularLocation>
        <location evidence="1">Cell membrane</location>
        <topology evidence="1">Multi-pass membrane protein</topology>
    </subcellularLocation>
</comment>
<comment type="caution">
    <text evidence="9">The sequence shown here is derived from an EMBL/GenBank/DDBJ whole genome shotgun (WGS) entry which is preliminary data.</text>
</comment>
<accession>A0ABM8S7D0</accession>
<feature type="transmembrane region" description="Helical" evidence="7">
    <location>
        <begin position="150"/>
        <end position="171"/>
    </location>
</feature>
<proteinExistence type="predicted"/>
<feature type="domain" description="Cytochrome b561 bacterial/Ni-hydrogenase" evidence="8">
    <location>
        <begin position="46"/>
        <end position="294"/>
    </location>
</feature>
<protein>
    <submittedName>
        <fullName evidence="9">Formate dehydrogenase-O subunit gamma</fullName>
    </submittedName>
</protein>
<evidence type="ECO:0000313" key="10">
    <source>
        <dbReference type="Proteomes" id="UP000675880"/>
    </source>
</evidence>
<evidence type="ECO:0000256" key="3">
    <source>
        <dbReference type="ARBA" id="ARBA00022692"/>
    </source>
</evidence>
<dbReference type="PANTHER" id="PTHR30485:SF1">
    <property type="entry name" value="CYTOCHROME YDHU-RELATED"/>
    <property type="match status" value="1"/>
</dbReference>
<evidence type="ECO:0000259" key="8">
    <source>
        <dbReference type="Pfam" id="PF01292"/>
    </source>
</evidence>
<name>A0ABM8S7D0_9BACT</name>
<dbReference type="Proteomes" id="UP000675880">
    <property type="component" value="Unassembled WGS sequence"/>
</dbReference>
<keyword evidence="2" id="KW-1003">Cell membrane</keyword>
<dbReference type="PANTHER" id="PTHR30485">
    <property type="entry name" value="NI/FE-HYDROGENASE 1 B-TYPE CYTOCHROME SUBUNIT"/>
    <property type="match status" value="1"/>
</dbReference>